<dbReference type="Gene3D" id="1.20.120.430">
    <property type="entry name" value="tRNA modification GTPase MnmE domain 2"/>
    <property type="match status" value="2"/>
</dbReference>
<accession>A0AAD9IDU2</accession>
<dbReference type="InterPro" id="IPR025867">
    <property type="entry name" value="MnmE_helical"/>
</dbReference>
<dbReference type="Gene3D" id="3.40.50.300">
    <property type="entry name" value="P-loop containing nucleotide triphosphate hydrolases"/>
    <property type="match status" value="1"/>
</dbReference>
<dbReference type="GO" id="GO:0005737">
    <property type="term" value="C:cytoplasm"/>
    <property type="evidence" value="ECO:0007669"/>
    <property type="project" value="TreeGrafter"/>
</dbReference>
<dbReference type="PANTHER" id="PTHR42714">
    <property type="entry name" value="TRNA MODIFICATION GTPASE GTPBP3"/>
    <property type="match status" value="1"/>
</dbReference>
<feature type="domain" description="GTP-binding protein TrmE N-terminal" evidence="2">
    <location>
        <begin position="4"/>
        <end position="63"/>
    </location>
</feature>
<dbReference type="InterPro" id="IPR005225">
    <property type="entry name" value="Small_GTP-bd"/>
</dbReference>
<evidence type="ECO:0000259" key="2">
    <source>
        <dbReference type="Pfam" id="PF10396"/>
    </source>
</evidence>
<gene>
    <name evidence="4" type="ORF">QBZ16_000850</name>
</gene>
<dbReference type="PANTHER" id="PTHR42714:SF2">
    <property type="entry name" value="TRNA MODIFICATION GTPASE GTPBP3, MITOCHONDRIAL"/>
    <property type="match status" value="1"/>
</dbReference>
<dbReference type="EMBL" id="JASFZW010000010">
    <property type="protein sequence ID" value="KAK2076326.1"/>
    <property type="molecule type" value="Genomic_DNA"/>
</dbReference>
<reference evidence="4" key="1">
    <citation type="submission" date="2021-01" db="EMBL/GenBank/DDBJ databases">
        <authorList>
            <person name="Eckstrom K.M.E."/>
        </authorList>
    </citation>
    <scope>NUCLEOTIDE SEQUENCE</scope>
    <source>
        <strain evidence="4">UVCC 0001</strain>
    </source>
</reference>
<dbReference type="SUPFAM" id="SSF116878">
    <property type="entry name" value="TrmE connector domain"/>
    <property type="match status" value="1"/>
</dbReference>
<keyword evidence="5" id="KW-1185">Reference proteome</keyword>
<evidence type="ECO:0000313" key="5">
    <source>
        <dbReference type="Proteomes" id="UP001255856"/>
    </source>
</evidence>
<feature type="domain" description="MnmE helical" evidence="3">
    <location>
        <begin position="71"/>
        <end position="322"/>
    </location>
</feature>
<dbReference type="InterPro" id="IPR027417">
    <property type="entry name" value="P-loop_NTPase"/>
</dbReference>
<name>A0AAD9IDU2_PROWI</name>
<comment type="caution">
    <text evidence="4">The sequence shown here is derived from an EMBL/GenBank/DDBJ whole genome shotgun (WGS) entry which is preliminary data.</text>
</comment>
<dbReference type="Pfam" id="PF12631">
    <property type="entry name" value="MnmE_helical"/>
    <property type="match status" value="1"/>
</dbReference>
<dbReference type="NCBIfam" id="TIGR00231">
    <property type="entry name" value="small_GTP"/>
    <property type="match status" value="1"/>
</dbReference>
<dbReference type="GO" id="GO:0002098">
    <property type="term" value="P:tRNA wobble uridine modification"/>
    <property type="evidence" value="ECO:0007669"/>
    <property type="project" value="TreeGrafter"/>
</dbReference>
<proteinExistence type="predicted"/>
<dbReference type="Proteomes" id="UP001255856">
    <property type="component" value="Unassembled WGS sequence"/>
</dbReference>
<dbReference type="Gene3D" id="3.30.1360.120">
    <property type="entry name" value="Probable tRNA modification gtpase trme, domain 1"/>
    <property type="match status" value="1"/>
</dbReference>
<dbReference type="InterPro" id="IPR027368">
    <property type="entry name" value="MnmE_dom2"/>
</dbReference>
<dbReference type="Pfam" id="PF10396">
    <property type="entry name" value="TrmE_N"/>
    <property type="match status" value="1"/>
</dbReference>
<dbReference type="InterPro" id="IPR027266">
    <property type="entry name" value="TrmE/GcvT-like"/>
</dbReference>
<feature type="domain" description="G" evidence="1">
    <location>
        <begin position="167"/>
        <end position="245"/>
    </location>
</feature>
<evidence type="ECO:0000313" key="4">
    <source>
        <dbReference type="EMBL" id="KAK2076326.1"/>
    </source>
</evidence>
<dbReference type="CDD" id="cd04164">
    <property type="entry name" value="trmE"/>
    <property type="match status" value="1"/>
</dbReference>
<dbReference type="AlphaFoldDB" id="A0AAD9IDU2"/>
<dbReference type="InterPro" id="IPR018948">
    <property type="entry name" value="GTP-bd_TrmE_N"/>
</dbReference>
<evidence type="ECO:0000259" key="1">
    <source>
        <dbReference type="Pfam" id="PF01926"/>
    </source>
</evidence>
<dbReference type="GO" id="GO:0030488">
    <property type="term" value="P:tRNA methylation"/>
    <property type="evidence" value="ECO:0007669"/>
    <property type="project" value="TreeGrafter"/>
</dbReference>
<evidence type="ECO:0000259" key="3">
    <source>
        <dbReference type="Pfam" id="PF12631"/>
    </source>
</evidence>
<dbReference type="CDD" id="cd14858">
    <property type="entry name" value="TrmE_N"/>
    <property type="match status" value="1"/>
</dbReference>
<protein>
    <submittedName>
        <fullName evidence="4">Uncharacterized protein</fullName>
    </submittedName>
</protein>
<organism evidence="4 5">
    <name type="scientific">Prototheca wickerhamii</name>
    <dbReference type="NCBI Taxonomy" id="3111"/>
    <lineage>
        <taxon>Eukaryota</taxon>
        <taxon>Viridiplantae</taxon>
        <taxon>Chlorophyta</taxon>
        <taxon>core chlorophytes</taxon>
        <taxon>Trebouxiophyceae</taxon>
        <taxon>Chlorellales</taxon>
        <taxon>Chlorellaceae</taxon>
        <taxon>Prototheca</taxon>
    </lineage>
</organism>
<dbReference type="GO" id="GO:0005525">
    <property type="term" value="F:GTP binding"/>
    <property type="evidence" value="ECO:0007669"/>
    <property type="project" value="InterPro"/>
</dbReference>
<dbReference type="InterPro" id="IPR031168">
    <property type="entry name" value="G_TrmE"/>
</dbReference>
<dbReference type="Pfam" id="PF01926">
    <property type="entry name" value="MMR_HSR1"/>
    <property type="match status" value="1"/>
</dbReference>
<sequence length="325" mass="34454">MEPLLDRALVARFPAPRSFTGDDCLELHLHGGAAVVQGLLDALRALPGLRPAEPGEFTRRAFEVKAGKLDLTEVEGLADLLAAQTAAQRRQALALVSGSVRAVYARWRAELLRALAAVEAVIDFGEDEGIADEVAAAVRPRCAALRAELAARAGALRRGRAVREGVRVALVGAPNAGKSSLLNALAGRDAAIVSPFPGTTRDVLETALELAGARVLLTDAAGIRETHDPVEAEGVRRARAALRAAHIRHRRPGDPAAAALVTRERHADALRRCVAALDRYDACWDELELASEELRAAVRAMGSVTGEVGTEEVLDSVFGEFCIGK</sequence>
<dbReference type="SUPFAM" id="SSF52540">
    <property type="entry name" value="P-loop containing nucleoside triphosphate hydrolases"/>
    <property type="match status" value="1"/>
</dbReference>
<dbReference type="InterPro" id="IPR006073">
    <property type="entry name" value="GTP-bd"/>
</dbReference>